<dbReference type="InterPro" id="IPR050468">
    <property type="entry name" value="Cuticle_Struct_Prot"/>
</dbReference>
<dbReference type="Pfam" id="PF00379">
    <property type="entry name" value="Chitin_bind_4"/>
    <property type="match status" value="1"/>
</dbReference>
<dbReference type="Proteomes" id="UP000694924">
    <property type="component" value="Unplaced"/>
</dbReference>
<sequence>MVSKRNSSEVVYKKANKMAIKIVLLSMLAMTMTMAANPNEPIAIVSQSQEINPDGSFHARWETANGITVEEQGNLKNAGQKDEAEEVQGSAAWTAPDGTKINLGWLANENGAIFEGSHLPTPPPPQPIPAAIQRALDWIAANPYKEDSKNKL</sequence>
<dbReference type="RefSeq" id="XP_015180885.1">
    <property type="nucleotide sequence ID" value="XM_015325399.1"/>
</dbReference>
<dbReference type="PANTHER" id="PTHR10380:SF241">
    <property type="entry name" value="CUTICULAR PROTEIN 47EG-RELATED"/>
    <property type="match status" value="1"/>
</dbReference>
<name>A0ABM1IKZ8_POLDO</name>
<gene>
    <name evidence="3" type="primary">LOC107068703</name>
</gene>
<keyword evidence="1" id="KW-0193">Cuticle</keyword>
<organism evidence="2 3">
    <name type="scientific">Polistes dominula</name>
    <name type="common">European paper wasp</name>
    <name type="synonym">Vespa dominula</name>
    <dbReference type="NCBI Taxonomy" id="743375"/>
    <lineage>
        <taxon>Eukaryota</taxon>
        <taxon>Metazoa</taxon>
        <taxon>Ecdysozoa</taxon>
        <taxon>Arthropoda</taxon>
        <taxon>Hexapoda</taxon>
        <taxon>Insecta</taxon>
        <taxon>Pterygota</taxon>
        <taxon>Neoptera</taxon>
        <taxon>Endopterygota</taxon>
        <taxon>Hymenoptera</taxon>
        <taxon>Apocrita</taxon>
        <taxon>Aculeata</taxon>
        <taxon>Vespoidea</taxon>
        <taxon>Vespidae</taxon>
        <taxon>Polistinae</taxon>
        <taxon>Polistini</taxon>
        <taxon>Polistes</taxon>
    </lineage>
</organism>
<protein>
    <submittedName>
        <fullName evidence="3">Endocuticle structural glycoprotein SgAbd-2-like</fullName>
    </submittedName>
</protein>
<dbReference type="InterPro" id="IPR000618">
    <property type="entry name" value="Insect_cuticle"/>
</dbReference>
<evidence type="ECO:0000313" key="3">
    <source>
        <dbReference type="RefSeq" id="XP_015180885.1"/>
    </source>
</evidence>
<reference evidence="3" key="1">
    <citation type="submission" date="2025-08" db="UniProtKB">
        <authorList>
            <consortium name="RefSeq"/>
        </authorList>
    </citation>
    <scope>IDENTIFICATION</scope>
    <source>
        <tissue evidence="3">Whole body</tissue>
    </source>
</reference>
<proteinExistence type="predicted"/>
<evidence type="ECO:0000313" key="2">
    <source>
        <dbReference type="Proteomes" id="UP000694924"/>
    </source>
</evidence>
<dbReference type="PANTHER" id="PTHR10380">
    <property type="entry name" value="CUTICLE PROTEIN"/>
    <property type="match status" value="1"/>
</dbReference>
<evidence type="ECO:0000256" key="1">
    <source>
        <dbReference type="PROSITE-ProRule" id="PRU00497"/>
    </source>
</evidence>
<dbReference type="GeneID" id="107068703"/>
<keyword evidence="2" id="KW-1185">Reference proteome</keyword>
<accession>A0ABM1IKZ8</accession>
<dbReference type="PROSITE" id="PS51155">
    <property type="entry name" value="CHIT_BIND_RR_2"/>
    <property type="match status" value="1"/>
</dbReference>